<dbReference type="AlphaFoldDB" id="A0A2R6S045"/>
<evidence type="ECO:0000313" key="2">
    <source>
        <dbReference type="EMBL" id="PSS35645.1"/>
    </source>
</evidence>
<keyword evidence="1" id="KW-0812">Transmembrane</keyword>
<dbReference type="Gramene" id="PSS35645">
    <property type="protein sequence ID" value="PSS35645"/>
    <property type="gene ID" value="CEY00_Acc00128"/>
</dbReference>
<dbReference type="EMBL" id="NKQK01000001">
    <property type="protein sequence ID" value="PSS35645.1"/>
    <property type="molecule type" value="Genomic_DNA"/>
</dbReference>
<gene>
    <name evidence="2" type="ORF">CEY00_Acc00128</name>
</gene>
<keyword evidence="1" id="KW-0472">Membrane</keyword>
<reference evidence="3" key="2">
    <citation type="journal article" date="2018" name="BMC Genomics">
        <title>A manually annotated Actinidia chinensis var. chinensis (kiwifruit) genome highlights the challenges associated with draft genomes and gene prediction in plants.</title>
        <authorList>
            <person name="Pilkington S.M."/>
            <person name="Crowhurst R."/>
            <person name="Hilario E."/>
            <person name="Nardozza S."/>
            <person name="Fraser L."/>
            <person name="Peng Y."/>
            <person name="Gunaseelan K."/>
            <person name="Simpson R."/>
            <person name="Tahir J."/>
            <person name="Deroles S.C."/>
            <person name="Templeton K."/>
            <person name="Luo Z."/>
            <person name="Davy M."/>
            <person name="Cheng C."/>
            <person name="McNeilage M."/>
            <person name="Scaglione D."/>
            <person name="Liu Y."/>
            <person name="Zhang Q."/>
            <person name="Datson P."/>
            <person name="De Silva N."/>
            <person name="Gardiner S.E."/>
            <person name="Bassett H."/>
            <person name="Chagne D."/>
            <person name="McCallum J."/>
            <person name="Dzierzon H."/>
            <person name="Deng C."/>
            <person name="Wang Y.Y."/>
            <person name="Barron L."/>
            <person name="Manako K."/>
            <person name="Bowen J."/>
            <person name="Foster T.M."/>
            <person name="Erridge Z.A."/>
            <person name="Tiffin H."/>
            <person name="Waite C.N."/>
            <person name="Davies K.M."/>
            <person name="Grierson E.P."/>
            <person name="Laing W.A."/>
            <person name="Kirk R."/>
            <person name="Chen X."/>
            <person name="Wood M."/>
            <person name="Montefiori M."/>
            <person name="Brummell D.A."/>
            <person name="Schwinn K.E."/>
            <person name="Catanach A."/>
            <person name="Fullerton C."/>
            <person name="Li D."/>
            <person name="Meiyalaghan S."/>
            <person name="Nieuwenhuizen N."/>
            <person name="Read N."/>
            <person name="Prakash R."/>
            <person name="Hunter D."/>
            <person name="Zhang H."/>
            <person name="McKenzie M."/>
            <person name="Knabel M."/>
            <person name="Harris A."/>
            <person name="Allan A.C."/>
            <person name="Gleave A."/>
            <person name="Chen A."/>
            <person name="Janssen B.J."/>
            <person name="Plunkett B."/>
            <person name="Ampomah-Dwamena C."/>
            <person name="Voogd C."/>
            <person name="Leif D."/>
            <person name="Lafferty D."/>
            <person name="Souleyre E.J.F."/>
            <person name="Varkonyi-Gasic E."/>
            <person name="Gambi F."/>
            <person name="Hanley J."/>
            <person name="Yao J.L."/>
            <person name="Cheung J."/>
            <person name="David K.M."/>
            <person name="Warren B."/>
            <person name="Marsh K."/>
            <person name="Snowden K.C."/>
            <person name="Lin-Wang K."/>
            <person name="Brian L."/>
            <person name="Martinez-Sanchez M."/>
            <person name="Wang M."/>
            <person name="Ileperuma N."/>
            <person name="Macnee N."/>
            <person name="Campin R."/>
            <person name="McAtee P."/>
            <person name="Drummond R.S.M."/>
            <person name="Espley R.V."/>
            <person name="Ireland H.S."/>
            <person name="Wu R."/>
            <person name="Atkinson R.G."/>
            <person name="Karunairetnam S."/>
            <person name="Bulley S."/>
            <person name="Chunkath S."/>
            <person name="Hanley Z."/>
            <person name="Storey R."/>
            <person name="Thrimawithana A.H."/>
            <person name="Thomson S."/>
            <person name="David C."/>
            <person name="Testolin R."/>
            <person name="Huang H."/>
            <person name="Hellens R.P."/>
            <person name="Schaffer R.J."/>
        </authorList>
    </citation>
    <scope>NUCLEOTIDE SEQUENCE [LARGE SCALE GENOMIC DNA]</scope>
    <source>
        <strain evidence="3">cv. Red5</strain>
    </source>
</reference>
<protein>
    <submittedName>
        <fullName evidence="2">UPF0481 protein</fullName>
    </submittedName>
</protein>
<reference evidence="2 3" key="1">
    <citation type="submission" date="2017-07" db="EMBL/GenBank/DDBJ databases">
        <title>An improved, manually edited Actinidia chinensis var. chinensis (kiwifruit) genome highlights the challenges associated with draft genomes and gene prediction in plants.</title>
        <authorList>
            <person name="Pilkington S."/>
            <person name="Crowhurst R."/>
            <person name="Hilario E."/>
            <person name="Nardozza S."/>
            <person name="Fraser L."/>
            <person name="Peng Y."/>
            <person name="Gunaseelan K."/>
            <person name="Simpson R."/>
            <person name="Tahir J."/>
            <person name="Deroles S."/>
            <person name="Templeton K."/>
            <person name="Luo Z."/>
            <person name="Davy M."/>
            <person name="Cheng C."/>
            <person name="Mcneilage M."/>
            <person name="Scaglione D."/>
            <person name="Liu Y."/>
            <person name="Zhang Q."/>
            <person name="Datson P."/>
            <person name="De Silva N."/>
            <person name="Gardiner S."/>
            <person name="Bassett H."/>
            <person name="Chagne D."/>
            <person name="Mccallum J."/>
            <person name="Dzierzon H."/>
            <person name="Deng C."/>
            <person name="Wang Y.-Y."/>
            <person name="Barron N."/>
            <person name="Manako K."/>
            <person name="Bowen J."/>
            <person name="Foster T."/>
            <person name="Erridge Z."/>
            <person name="Tiffin H."/>
            <person name="Waite C."/>
            <person name="Davies K."/>
            <person name="Grierson E."/>
            <person name="Laing W."/>
            <person name="Kirk R."/>
            <person name="Chen X."/>
            <person name="Wood M."/>
            <person name="Montefiori M."/>
            <person name="Brummell D."/>
            <person name="Schwinn K."/>
            <person name="Catanach A."/>
            <person name="Fullerton C."/>
            <person name="Li D."/>
            <person name="Meiyalaghan S."/>
            <person name="Nieuwenhuizen N."/>
            <person name="Read N."/>
            <person name="Prakash R."/>
            <person name="Hunter D."/>
            <person name="Zhang H."/>
            <person name="Mckenzie M."/>
            <person name="Knabel M."/>
            <person name="Harris A."/>
            <person name="Allan A."/>
            <person name="Chen A."/>
            <person name="Janssen B."/>
            <person name="Plunkett B."/>
            <person name="Dwamena C."/>
            <person name="Voogd C."/>
            <person name="Leif D."/>
            <person name="Lafferty D."/>
            <person name="Souleyre E."/>
            <person name="Varkonyi-Gasic E."/>
            <person name="Gambi F."/>
            <person name="Hanley J."/>
            <person name="Yao J.-L."/>
            <person name="Cheung J."/>
            <person name="David K."/>
            <person name="Warren B."/>
            <person name="Marsh K."/>
            <person name="Snowden K."/>
            <person name="Lin-Wang K."/>
            <person name="Brian L."/>
            <person name="Martinez-Sanchez M."/>
            <person name="Wang M."/>
            <person name="Ileperuma N."/>
            <person name="Macnee N."/>
            <person name="Campin R."/>
            <person name="Mcatee P."/>
            <person name="Drummond R."/>
            <person name="Espley R."/>
            <person name="Ireland H."/>
            <person name="Wu R."/>
            <person name="Atkinson R."/>
            <person name="Karunairetnam S."/>
            <person name="Bulley S."/>
            <person name="Chunkath S."/>
            <person name="Hanley Z."/>
            <person name="Storey R."/>
            <person name="Thrimawithana A."/>
            <person name="Thomson S."/>
            <person name="David C."/>
            <person name="Testolin R."/>
        </authorList>
    </citation>
    <scope>NUCLEOTIDE SEQUENCE [LARGE SCALE GENOMIC DNA]</scope>
    <source>
        <strain evidence="3">cv. Red5</strain>
        <tissue evidence="2">Young leaf</tissue>
    </source>
</reference>
<sequence>MPMLNHMAVVENRIAENPSPPDGPSPLMLSLEDVLKKLPPQPQSTAHIYRVPRELRKGNEHYYTPTTVSIGPLHAANPSLDTADGQQLKSRALHHLLYRSQSGPTLGSLVQFLKGIEEEARLCYAEKVDLSSDEFVKMMLLDGCFILALHTSDYPIPVGRERGLLLQSIQQDLLLLENQLPFFVLEGLFNLVDLGLPERADGNFRKYAFEFFIPILPIRYMTLQVLEESTSTPPTHLLELVLLSLFPPLQLNTTSKPFDIYFFRKRNISELALYGIEPEHFFRARTLADIRFSADGALKIPPLYIQESTTYLFKNLLALEKCSGAQTQSCFVSYLFLMDTLVDTEKDVERLVSAGVLETTLNDKQALVSLLSDLATNMVVDDDDLEYFQDVYKDLQEYCDSSLAQWRANFKRYYYESRWDILNSILLFILTVTQTLFAILSYHPRN</sequence>
<dbReference type="Proteomes" id="UP000241394">
    <property type="component" value="Chromosome LG1"/>
</dbReference>
<dbReference type="PANTHER" id="PTHR31170:SF25">
    <property type="entry name" value="BNAA09G04570D PROTEIN"/>
    <property type="match status" value="1"/>
</dbReference>
<dbReference type="Pfam" id="PF03140">
    <property type="entry name" value="DUF247"/>
    <property type="match status" value="1"/>
</dbReference>
<proteinExistence type="predicted"/>
<feature type="transmembrane region" description="Helical" evidence="1">
    <location>
        <begin position="421"/>
        <end position="442"/>
    </location>
</feature>
<evidence type="ECO:0000313" key="3">
    <source>
        <dbReference type="Proteomes" id="UP000241394"/>
    </source>
</evidence>
<accession>A0A2R6S045</accession>
<evidence type="ECO:0000256" key="1">
    <source>
        <dbReference type="SAM" id="Phobius"/>
    </source>
</evidence>
<name>A0A2R6S045_ACTCC</name>
<dbReference type="STRING" id="1590841.A0A2R6S045"/>
<dbReference type="InterPro" id="IPR004158">
    <property type="entry name" value="DUF247_pln"/>
</dbReference>
<comment type="caution">
    <text evidence="2">The sequence shown here is derived from an EMBL/GenBank/DDBJ whole genome shotgun (WGS) entry which is preliminary data.</text>
</comment>
<dbReference type="OrthoDB" id="1658484at2759"/>
<keyword evidence="1" id="KW-1133">Transmembrane helix</keyword>
<dbReference type="PANTHER" id="PTHR31170">
    <property type="entry name" value="BNAC04G53230D PROTEIN"/>
    <property type="match status" value="1"/>
</dbReference>
<dbReference type="InParanoid" id="A0A2R6S045"/>
<keyword evidence="3" id="KW-1185">Reference proteome</keyword>
<organism evidence="2 3">
    <name type="scientific">Actinidia chinensis var. chinensis</name>
    <name type="common">Chinese soft-hair kiwi</name>
    <dbReference type="NCBI Taxonomy" id="1590841"/>
    <lineage>
        <taxon>Eukaryota</taxon>
        <taxon>Viridiplantae</taxon>
        <taxon>Streptophyta</taxon>
        <taxon>Embryophyta</taxon>
        <taxon>Tracheophyta</taxon>
        <taxon>Spermatophyta</taxon>
        <taxon>Magnoliopsida</taxon>
        <taxon>eudicotyledons</taxon>
        <taxon>Gunneridae</taxon>
        <taxon>Pentapetalae</taxon>
        <taxon>asterids</taxon>
        <taxon>Ericales</taxon>
        <taxon>Actinidiaceae</taxon>
        <taxon>Actinidia</taxon>
    </lineage>
</organism>